<evidence type="ECO:0000259" key="1">
    <source>
        <dbReference type="Pfam" id="PF21926"/>
    </source>
</evidence>
<accession>A0A3B1DP51</accession>
<protein>
    <recommendedName>
        <fullName evidence="1">N-acyl amino acid synthase FeeM catalytic core domain-containing protein</fullName>
    </recommendedName>
</protein>
<dbReference type="SUPFAM" id="SSF55729">
    <property type="entry name" value="Acyl-CoA N-acyltransferases (Nat)"/>
    <property type="match status" value="1"/>
</dbReference>
<dbReference type="Gene3D" id="3.40.630.30">
    <property type="match status" value="1"/>
</dbReference>
<proteinExistence type="predicted"/>
<feature type="domain" description="N-acyl amino acid synthase FeeM catalytic core" evidence="1">
    <location>
        <begin position="39"/>
        <end position="197"/>
    </location>
</feature>
<evidence type="ECO:0000313" key="2">
    <source>
        <dbReference type="EMBL" id="VAX36740.1"/>
    </source>
</evidence>
<dbReference type="InterPro" id="IPR054597">
    <property type="entry name" value="FeeM_cat"/>
</dbReference>
<name>A0A3B1DP51_9ZZZZ</name>
<dbReference type="EMBL" id="UOGJ01000110">
    <property type="protein sequence ID" value="VAX36740.1"/>
    <property type="molecule type" value="Genomic_DNA"/>
</dbReference>
<dbReference type="InterPro" id="IPR016181">
    <property type="entry name" value="Acyl_CoA_acyltransferase"/>
</dbReference>
<dbReference type="AlphaFoldDB" id="A0A3B1DP51"/>
<organism evidence="2">
    <name type="scientific">hydrothermal vent metagenome</name>
    <dbReference type="NCBI Taxonomy" id="652676"/>
    <lineage>
        <taxon>unclassified sequences</taxon>
        <taxon>metagenomes</taxon>
        <taxon>ecological metagenomes</taxon>
    </lineage>
</organism>
<reference evidence="2" key="1">
    <citation type="submission" date="2018-06" db="EMBL/GenBank/DDBJ databases">
        <authorList>
            <person name="Zhirakovskaya E."/>
        </authorList>
    </citation>
    <scope>NUCLEOTIDE SEQUENCE</scope>
</reference>
<gene>
    <name evidence="2" type="ORF">MNBD_UNCLBAC01-1254</name>
</gene>
<dbReference type="Pfam" id="PF21926">
    <property type="entry name" value="FeeM"/>
    <property type="match status" value="1"/>
</dbReference>
<sequence length="290" mass="33624">MSENKSELKTVEKNFSYFQFGDNGQFELSIANDRQSREQAYRLLYRSYLDKGFADEYGSKMWCSPYDAHPDTVTLVVKLDGLVVGAMTIVYNSLLGFPCEDLYRNEIETLQANNRYPAEIISLGIEKNIRGTSEILLKLFNISYIFSKKIRGATDFVITVNPKHTLFYKRKLLFEEIGEEKVYSKVKNAPAVLLKLDLNIPEIEIQDLSSTKKYGFKKLRTLYKNCIPKEKEDALMPDLIIQNKGFSEEDFNYFFVEKNDISLKIGNKKFKYLYSKYLEAQNLPSVPVFL</sequence>